<feature type="region of interest" description="Disordered" evidence="1">
    <location>
        <begin position="53"/>
        <end position="73"/>
    </location>
</feature>
<dbReference type="Proteomes" id="UP000176998">
    <property type="component" value="Unassembled WGS sequence"/>
</dbReference>
<evidence type="ECO:0000256" key="1">
    <source>
        <dbReference type="SAM" id="MobiDB-lite"/>
    </source>
</evidence>
<keyword evidence="3" id="KW-1185">Reference proteome</keyword>
<name>A0A1G4BGY1_9PEZI</name>
<dbReference type="STRING" id="1209926.A0A1G4BGY1"/>
<dbReference type="AlphaFoldDB" id="A0A1G4BGY1"/>
<comment type="caution">
    <text evidence="2">The sequence shown here is derived from an EMBL/GenBank/DDBJ whole genome shotgun (WGS) entry which is preliminary data.</text>
</comment>
<protein>
    <submittedName>
        <fullName evidence="2">Uncharacterized protein</fullName>
    </submittedName>
</protein>
<dbReference type="EMBL" id="MJBS01000025">
    <property type="protein sequence ID" value="OHF00649.1"/>
    <property type="molecule type" value="Genomic_DNA"/>
</dbReference>
<evidence type="ECO:0000313" key="2">
    <source>
        <dbReference type="EMBL" id="OHF00649.1"/>
    </source>
</evidence>
<evidence type="ECO:0000313" key="3">
    <source>
        <dbReference type="Proteomes" id="UP000176998"/>
    </source>
</evidence>
<dbReference type="OrthoDB" id="4850014at2759"/>
<sequence>MARPKGSTTKHLTEAERQRIRTLYNDANLPQAQIVSITGFSKDQVRVAIRAPSAAVAPRSGRPRIKKPRQEAS</sequence>
<accession>A0A1G4BGY1</accession>
<dbReference type="GeneID" id="34557125"/>
<dbReference type="RefSeq" id="XP_022477792.1">
    <property type="nucleotide sequence ID" value="XM_022615615.1"/>
</dbReference>
<reference evidence="2 3" key="1">
    <citation type="submission" date="2016-09" db="EMBL/GenBank/DDBJ databases">
        <authorList>
            <person name="Capua I."/>
            <person name="De Benedictis P."/>
            <person name="Joannis T."/>
            <person name="Lombin L.H."/>
            <person name="Cattoli G."/>
        </authorList>
    </citation>
    <scope>NUCLEOTIDE SEQUENCE [LARGE SCALE GENOMIC DNA]</scope>
    <source>
        <strain evidence="2 3">IMI 309357</strain>
    </source>
</reference>
<gene>
    <name evidence="2" type="ORF">CORC01_03966</name>
</gene>
<proteinExistence type="predicted"/>
<organism evidence="2 3">
    <name type="scientific">Colletotrichum orchidophilum</name>
    <dbReference type="NCBI Taxonomy" id="1209926"/>
    <lineage>
        <taxon>Eukaryota</taxon>
        <taxon>Fungi</taxon>
        <taxon>Dikarya</taxon>
        <taxon>Ascomycota</taxon>
        <taxon>Pezizomycotina</taxon>
        <taxon>Sordariomycetes</taxon>
        <taxon>Hypocreomycetidae</taxon>
        <taxon>Glomerellales</taxon>
        <taxon>Glomerellaceae</taxon>
        <taxon>Colletotrichum</taxon>
    </lineage>
</organism>